<organism evidence="3 4">
    <name type="scientific">Vibrio ezurae NBRC 102218</name>
    <dbReference type="NCBI Taxonomy" id="1219080"/>
    <lineage>
        <taxon>Bacteria</taxon>
        <taxon>Pseudomonadati</taxon>
        <taxon>Pseudomonadota</taxon>
        <taxon>Gammaproteobacteria</taxon>
        <taxon>Vibrionales</taxon>
        <taxon>Vibrionaceae</taxon>
        <taxon>Vibrio</taxon>
    </lineage>
</organism>
<dbReference type="OrthoDB" id="9814704at2"/>
<evidence type="ECO:0000259" key="2">
    <source>
        <dbReference type="PROSITE" id="PS50206"/>
    </source>
</evidence>
<name>U3CCP2_9VIBR</name>
<dbReference type="InterPro" id="IPR001763">
    <property type="entry name" value="Rhodanese-like_dom"/>
</dbReference>
<feature type="domain" description="Rhodanese" evidence="2">
    <location>
        <begin position="29"/>
        <end position="113"/>
    </location>
</feature>
<sequence>MSKFLGLCALLFSTFVFASERAQQAWDWIDSGAVVIDVRTPQEFASGHLDNAINLPVQNLAHADLSFLKNRDQLVVYCRSGNRSAKAQQLLLTQGYKQVHNGGGLQEMLSAKPE</sequence>
<dbReference type="PROSITE" id="PS50206">
    <property type="entry name" value="RHODANESE_3"/>
    <property type="match status" value="1"/>
</dbReference>
<comment type="caution">
    <text evidence="3">The sequence shown here is derived from an EMBL/GenBank/DDBJ whole genome shotgun (WGS) entry which is preliminary data.</text>
</comment>
<dbReference type="Pfam" id="PF00581">
    <property type="entry name" value="Rhodanese"/>
    <property type="match status" value="1"/>
</dbReference>
<dbReference type="AlphaFoldDB" id="U3CCP2"/>
<feature type="chain" id="PRO_5004639532" evidence="1">
    <location>
        <begin position="19"/>
        <end position="114"/>
    </location>
</feature>
<evidence type="ECO:0000313" key="4">
    <source>
        <dbReference type="Proteomes" id="UP000016562"/>
    </source>
</evidence>
<dbReference type="EMBL" id="BATM01000008">
    <property type="protein sequence ID" value="GAD79069.1"/>
    <property type="molecule type" value="Genomic_DNA"/>
</dbReference>
<dbReference type="Proteomes" id="UP000016562">
    <property type="component" value="Unassembled WGS sequence"/>
</dbReference>
<accession>U3CCP2</accession>
<dbReference type="RefSeq" id="WP_021712780.1">
    <property type="nucleotide sequence ID" value="NZ_BATM01000008.1"/>
</dbReference>
<keyword evidence="1" id="KW-0732">Signal</keyword>
<dbReference type="PANTHER" id="PTHR45431">
    <property type="entry name" value="RHODANESE-LIKE DOMAIN-CONTAINING PROTEIN 15, CHLOROPLASTIC"/>
    <property type="match status" value="1"/>
</dbReference>
<dbReference type="InterPro" id="IPR036873">
    <property type="entry name" value="Rhodanese-like_dom_sf"/>
</dbReference>
<reference evidence="3 4" key="1">
    <citation type="submission" date="2013-09" db="EMBL/GenBank/DDBJ databases">
        <title>Whole genome shotgun sequence of Vibrio ezurae NBRC 102218.</title>
        <authorList>
            <person name="Yoshida I."/>
            <person name="Hosoyama A."/>
            <person name="Numata M."/>
            <person name="Hashimoto M."/>
            <person name="Hosoyama Y."/>
            <person name="Tsuchikane K."/>
            <person name="Noguchi M."/>
            <person name="Hirakata S."/>
            <person name="Ichikawa N."/>
            <person name="Ohji S."/>
            <person name="Yamazoe A."/>
            <person name="Fujita N."/>
        </authorList>
    </citation>
    <scope>NUCLEOTIDE SEQUENCE [LARGE SCALE GENOMIC DNA]</scope>
    <source>
        <strain evidence="3 4">NBRC 102218</strain>
    </source>
</reference>
<keyword evidence="4" id="KW-1185">Reference proteome</keyword>
<dbReference type="SMART" id="SM00450">
    <property type="entry name" value="RHOD"/>
    <property type="match status" value="1"/>
</dbReference>
<dbReference type="Gene3D" id="3.40.250.10">
    <property type="entry name" value="Rhodanese-like domain"/>
    <property type="match status" value="1"/>
</dbReference>
<feature type="signal peptide" evidence="1">
    <location>
        <begin position="1"/>
        <end position="18"/>
    </location>
</feature>
<dbReference type="SUPFAM" id="SSF52821">
    <property type="entry name" value="Rhodanese/Cell cycle control phosphatase"/>
    <property type="match status" value="1"/>
</dbReference>
<dbReference type="PANTHER" id="PTHR45431:SF3">
    <property type="entry name" value="RHODANESE-LIKE DOMAIN-CONTAINING PROTEIN 15, CHLOROPLASTIC"/>
    <property type="match status" value="1"/>
</dbReference>
<gene>
    <name evidence="3" type="primary">pspE</name>
    <name evidence="3" type="ORF">VEZ01S_08_01050</name>
</gene>
<keyword evidence="3" id="KW-0808">Transferase</keyword>
<protein>
    <submittedName>
        <fullName evidence="3">Thiosulfate sulfurtransferase PspE</fullName>
    </submittedName>
</protein>
<dbReference type="eggNOG" id="COG0607">
    <property type="taxonomic scope" value="Bacteria"/>
</dbReference>
<dbReference type="GO" id="GO:0016740">
    <property type="term" value="F:transferase activity"/>
    <property type="evidence" value="ECO:0007669"/>
    <property type="project" value="UniProtKB-KW"/>
</dbReference>
<proteinExistence type="predicted"/>
<dbReference type="CDD" id="cd00158">
    <property type="entry name" value="RHOD"/>
    <property type="match status" value="1"/>
</dbReference>
<dbReference type="STRING" id="1219080.VEZ01S_08_01050"/>
<dbReference type="InterPro" id="IPR052367">
    <property type="entry name" value="Thiosulfate_ST/Rhodanese-like"/>
</dbReference>
<evidence type="ECO:0000256" key="1">
    <source>
        <dbReference type="SAM" id="SignalP"/>
    </source>
</evidence>
<evidence type="ECO:0000313" key="3">
    <source>
        <dbReference type="EMBL" id="GAD79069.1"/>
    </source>
</evidence>